<reference evidence="5 6" key="1">
    <citation type="submission" date="2020-07" db="EMBL/GenBank/DDBJ databases">
        <title>Sequencing the genomes of 1000 actinobacteria strains.</title>
        <authorList>
            <person name="Klenk H.-P."/>
        </authorList>
    </citation>
    <scope>NUCLEOTIDE SEQUENCE [LARGE SCALE GENOMIC DNA]</scope>
    <source>
        <strain evidence="5 6">DSM 18448</strain>
    </source>
</reference>
<evidence type="ECO:0000259" key="4">
    <source>
        <dbReference type="SMART" id="SM01012"/>
    </source>
</evidence>
<proteinExistence type="predicted"/>
<keyword evidence="1" id="KW-0805">Transcription regulation</keyword>
<dbReference type="RefSeq" id="WP_179787117.1">
    <property type="nucleotide sequence ID" value="NZ_BAAARR010000008.1"/>
</dbReference>
<dbReference type="SUPFAM" id="SSF55781">
    <property type="entry name" value="GAF domain-like"/>
    <property type="match status" value="1"/>
</dbReference>
<feature type="region of interest" description="Disordered" evidence="3">
    <location>
        <begin position="230"/>
        <end position="277"/>
    </location>
</feature>
<dbReference type="InterPro" id="IPR003018">
    <property type="entry name" value="GAF"/>
</dbReference>
<dbReference type="GO" id="GO:0003723">
    <property type="term" value="F:RNA binding"/>
    <property type="evidence" value="ECO:0007669"/>
    <property type="project" value="InterPro"/>
</dbReference>
<feature type="domain" description="ANTAR" evidence="4">
    <location>
        <begin position="171"/>
        <end position="226"/>
    </location>
</feature>
<evidence type="ECO:0000256" key="2">
    <source>
        <dbReference type="ARBA" id="ARBA00023163"/>
    </source>
</evidence>
<gene>
    <name evidence="5" type="ORF">F4554_002013</name>
</gene>
<dbReference type="SMART" id="SM01012">
    <property type="entry name" value="ANTAR"/>
    <property type="match status" value="1"/>
</dbReference>
<dbReference type="InterPro" id="IPR029016">
    <property type="entry name" value="GAF-like_dom_sf"/>
</dbReference>
<organism evidence="5 6">
    <name type="scientific">Actinopolymorpha rutila</name>
    <dbReference type="NCBI Taxonomy" id="446787"/>
    <lineage>
        <taxon>Bacteria</taxon>
        <taxon>Bacillati</taxon>
        <taxon>Actinomycetota</taxon>
        <taxon>Actinomycetes</taxon>
        <taxon>Propionibacteriales</taxon>
        <taxon>Actinopolymorphaceae</taxon>
        <taxon>Actinopolymorpha</taxon>
    </lineage>
</organism>
<feature type="compositionally biased region" description="Basic and acidic residues" evidence="3">
    <location>
        <begin position="242"/>
        <end position="277"/>
    </location>
</feature>
<evidence type="ECO:0000256" key="3">
    <source>
        <dbReference type="SAM" id="MobiDB-lite"/>
    </source>
</evidence>
<name>A0A852ZAZ4_9ACTN</name>
<sequence>MAKYEGLAHELSRLVASGGPQAPLRICEAVVASSLADGAAVTLISDPDRQEPICATDEIATRLDELQFNLAEGPCLDAHTLGHPVLVSDIADTADTRWPGFADGARATSARALYALPMRIGGARLGILDLYRLEHGPLSREEVTMALRAADAATWAVLNPAVSGRQAPPELLEDLIGGGLARAEVHQATGMVAVQLGVPVATALARLRAHAFAQDRPLIDVARDVVARRLTLEPNTGPTDRPTGHEQTDRDNGRGNDRGNDDGNDDDGHNGHDTDLA</sequence>
<keyword evidence="2" id="KW-0804">Transcription</keyword>
<evidence type="ECO:0000313" key="6">
    <source>
        <dbReference type="Proteomes" id="UP000579605"/>
    </source>
</evidence>
<dbReference type="InterPro" id="IPR036388">
    <property type="entry name" value="WH-like_DNA-bd_sf"/>
</dbReference>
<dbReference type="Proteomes" id="UP000579605">
    <property type="component" value="Unassembled WGS sequence"/>
</dbReference>
<dbReference type="EMBL" id="JACBZH010000001">
    <property type="protein sequence ID" value="NYH89375.1"/>
    <property type="molecule type" value="Genomic_DNA"/>
</dbReference>
<protein>
    <recommendedName>
        <fullName evidence="4">ANTAR domain-containing protein</fullName>
    </recommendedName>
</protein>
<evidence type="ECO:0000256" key="1">
    <source>
        <dbReference type="ARBA" id="ARBA00023015"/>
    </source>
</evidence>
<comment type="caution">
    <text evidence="5">The sequence shown here is derived from an EMBL/GenBank/DDBJ whole genome shotgun (WGS) entry which is preliminary data.</text>
</comment>
<dbReference type="Pfam" id="PF13185">
    <property type="entry name" value="GAF_2"/>
    <property type="match status" value="1"/>
</dbReference>
<evidence type="ECO:0000313" key="5">
    <source>
        <dbReference type="EMBL" id="NYH89375.1"/>
    </source>
</evidence>
<keyword evidence="6" id="KW-1185">Reference proteome</keyword>
<dbReference type="AlphaFoldDB" id="A0A852ZAZ4"/>
<dbReference type="Gene3D" id="1.10.10.10">
    <property type="entry name" value="Winged helix-like DNA-binding domain superfamily/Winged helix DNA-binding domain"/>
    <property type="match status" value="1"/>
</dbReference>
<dbReference type="Pfam" id="PF03861">
    <property type="entry name" value="ANTAR"/>
    <property type="match status" value="1"/>
</dbReference>
<dbReference type="Gene3D" id="3.30.450.40">
    <property type="match status" value="1"/>
</dbReference>
<dbReference type="InterPro" id="IPR005561">
    <property type="entry name" value="ANTAR"/>
</dbReference>
<accession>A0A852ZAZ4</accession>